<dbReference type="Pfam" id="PF01546">
    <property type="entry name" value="Peptidase_M20"/>
    <property type="match status" value="1"/>
</dbReference>
<evidence type="ECO:0000259" key="2">
    <source>
        <dbReference type="Pfam" id="PF07687"/>
    </source>
</evidence>
<keyword evidence="1" id="KW-0479">Metal-binding</keyword>
<evidence type="ECO:0000313" key="4">
    <source>
        <dbReference type="Proteomes" id="UP000035083"/>
    </source>
</evidence>
<dbReference type="PIRSF" id="PIRSF005962">
    <property type="entry name" value="Pept_M20D_amidohydro"/>
    <property type="match status" value="1"/>
</dbReference>
<dbReference type="GO" id="GO:0016787">
    <property type="term" value="F:hydrolase activity"/>
    <property type="evidence" value="ECO:0007669"/>
    <property type="project" value="UniProtKB-KW"/>
</dbReference>
<dbReference type="eggNOG" id="COG1473">
    <property type="taxonomic scope" value="Bacteria"/>
</dbReference>
<dbReference type="AlphaFoldDB" id="L7LLE4"/>
<feature type="domain" description="Peptidase M20 dimerisation" evidence="2">
    <location>
        <begin position="236"/>
        <end position="326"/>
    </location>
</feature>
<keyword evidence="4" id="KW-1185">Reference proteome</keyword>
<dbReference type="PANTHER" id="PTHR11014:SF63">
    <property type="entry name" value="METALLOPEPTIDASE, PUTATIVE (AFU_ORTHOLOGUE AFUA_6G09600)-RELATED"/>
    <property type="match status" value="1"/>
</dbReference>
<protein>
    <submittedName>
        <fullName evidence="3">Putative amidohydrolase</fullName>
    </submittedName>
</protein>
<accession>L7LLE4</accession>
<dbReference type="NCBIfam" id="TIGR01891">
    <property type="entry name" value="amidohydrolases"/>
    <property type="match status" value="1"/>
</dbReference>
<sequence length="456" mass="48926">MKSHYAQPRLGTLSNMADVSTLPDAHDGEPLTDSLPADLVADVDRIIDADTDRLVETFKDIHRNPELGFAEVRTARIIELALQNLGFDITTGIGTTGVAAIYRNGDGPVVMYRADMDALAVQEETGVEYASEKRVTREDGTEVPVAHVCGHDAHVTWMLGMAHALIELKNRWSGTLVLIGQPAEEPITGAKAMVDDGLYNFIPKPDVFIGMHTAPAPVGVVVSSPGPRLAGTDQLDILFHGVGGHGSMPQKAKDPVLMAAMAIVEFQTIVSRMIDPQQTAVLTVGAVHAGSDNNVIPTQALLKANLRWYDPAVREIMLSAVESVADGIARTYGMPEDKLPEITLKGGSSPLVNDLELSERMARTLAAVLGDQQIVTDMPRATGSEDVQLLKGPYPEMPFNYLLVGIANHETFAAAQAQGEPFPFAPHNPNYLVDLSAIPFGAKVAAYSMLGLLNRS</sequence>
<reference evidence="3 4" key="1">
    <citation type="submission" date="2012-12" db="EMBL/GenBank/DDBJ databases">
        <title>Whole genome shotgun sequence of Gordonia sihwensis NBRC 108236.</title>
        <authorList>
            <person name="Yoshida I."/>
            <person name="Hosoyama A."/>
            <person name="Tsuchikane K."/>
            <person name="Ando Y."/>
            <person name="Baba S."/>
            <person name="Ohji S."/>
            <person name="Hamada M."/>
            <person name="Tamura T."/>
            <person name="Yamazoe A."/>
            <person name="Yamazaki S."/>
            <person name="Fujita N."/>
        </authorList>
    </citation>
    <scope>NUCLEOTIDE SEQUENCE [LARGE SCALE GENOMIC DNA]</scope>
    <source>
        <strain evidence="3 4">NBRC 108236</strain>
    </source>
</reference>
<dbReference type="Gene3D" id="3.40.630.10">
    <property type="entry name" value="Zn peptidases"/>
    <property type="match status" value="1"/>
</dbReference>
<dbReference type="Proteomes" id="UP000035083">
    <property type="component" value="Unassembled WGS sequence"/>
</dbReference>
<evidence type="ECO:0000313" key="3">
    <source>
        <dbReference type="EMBL" id="GAC61546.1"/>
    </source>
</evidence>
<feature type="binding site" evidence="1">
    <location>
        <position position="185"/>
    </location>
    <ligand>
        <name>Mn(2+)</name>
        <dbReference type="ChEBI" id="CHEBI:29035"/>
        <label>2</label>
    </ligand>
</feature>
<gene>
    <name evidence="3" type="ORF">GSI01S_19_00100</name>
</gene>
<dbReference type="SUPFAM" id="SSF55031">
    <property type="entry name" value="Bacterial exopeptidase dimerisation domain"/>
    <property type="match status" value="1"/>
</dbReference>
<feature type="binding site" evidence="1">
    <location>
        <position position="151"/>
    </location>
    <ligand>
        <name>Mn(2+)</name>
        <dbReference type="ChEBI" id="CHEBI:29035"/>
        <label>2</label>
    </ligand>
</feature>
<organism evidence="3 4">
    <name type="scientific">Gordonia sihwensis NBRC 108236</name>
    <dbReference type="NCBI Taxonomy" id="1223544"/>
    <lineage>
        <taxon>Bacteria</taxon>
        <taxon>Bacillati</taxon>
        <taxon>Actinomycetota</taxon>
        <taxon>Actinomycetes</taxon>
        <taxon>Mycobacteriales</taxon>
        <taxon>Gordoniaceae</taxon>
        <taxon>Gordonia</taxon>
    </lineage>
</organism>
<keyword evidence="1" id="KW-0464">Manganese</keyword>
<dbReference type="InterPro" id="IPR036264">
    <property type="entry name" value="Bact_exopeptidase_dim_dom"/>
</dbReference>
<dbReference type="SUPFAM" id="SSF53187">
    <property type="entry name" value="Zn-dependent exopeptidases"/>
    <property type="match status" value="1"/>
</dbReference>
<comment type="cofactor">
    <cofactor evidence="1">
        <name>Mn(2+)</name>
        <dbReference type="ChEBI" id="CHEBI:29035"/>
    </cofactor>
    <text evidence="1">The Mn(2+) ion enhances activity.</text>
</comment>
<dbReference type="Pfam" id="PF07687">
    <property type="entry name" value="M20_dimer"/>
    <property type="match status" value="1"/>
</dbReference>
<evidence type="ECO:0000256" key="1">
    <source>
        <dbReference type="PIRSR" id="PIRSR005962-1"/>
    </source>
</evidence>
<dbReference type="Gene3D" id="3.30.70.360">
    <property type="match status" value="1"/>
</dbReference>
<comment type="caution">
    <text evidence="3">The sequence shown here is derived from an EMBL/GenBank/DDBJ whole genome shotgun (WGS) entry which is preliminary data.</text>
</comment>
<feature type="binding site" evidence="1">
    <location>
        <position position="427"/>
    </location>
    <ligand>
        <name>Mn(2+)</name>
        <dbReference type="ChEBI" id="CHEBI:29035"/>
        <label>2</label>
    </ligand>
</feature>
<proteinExistence type="predicted"/>
<name>L7LLE4_9ACTN</name>
<keyword evidence="3" id="KW-0378">Hydrolase</keyword>
<dbReference type="GO" id="GO:0046872">
    <property type="term" value="F:metal ion binding"/>
    <property type="evidence" value="ECO:0007669"/>
    <property type="project" value="UniProtKB-KW"/>
</dbReference>
<dbReference type="InterPro" id="IPR002933">
    <property type="entry name" value="Peptidase_M20"/>
</dbReference>
<dbReference type="InterPro" id="IPR011650">
    <property type="entry name" value="Peptidase_M20_dimer"/>
</dbReference>
<feature type="binding site" evidence="1">
    <location>
        <position position="149"/>
    </location>
    <ligand>
        <name>Mn(2+)</name>
        <dbReference type="ChEBI" id="CHEBI:29035"/>
        <label>2</label>
    </ligand>
</feature>
<dbReference type="EMBL" id="BANU01000019">
    <property type="protein sequence ID" value="GAC61546.1"/>
    <property type="molecule type" value="Genomic_DNA"/>
</dbReference>
<dbReference type="InterPro" id="IPR017439">
    <property type="entry name" value="Amidohydrolase"/>
</dbReference>
<dbReference type="PANTHER" id="PTHR11014">
    <property type="entry name" value="PEPTIDASE M20 FAMILY MEMBER"/>
    <property type="match status" value="1"/>
</dbReference>
<feature type="binding site" evidence="1">
    <location>
        <position position="212"/>
    </location>
    <ligand>
        <name>Mn(2+)</name>
        <dbReference type="ChEBI" id="CHEBI:29035"/>
        <label>2</label>
    </ligand>
</feature>